<dbReference type="EMBL" id="VFQE01000001">
    <property type="protein sequence ID" value="TQN43443.1"/>
    <property type="molecule type" value="Genomic_DNA"/>
</dbReference>
<protein>
    <submittedName>
        <fullName evidence="1">Uncharacterized protein</fullName>
    </submittedName>
</protein>
<keyword evidence="2" id="KW-1185">Reference proteome</keyword>
<organism evidence="1 2">
    <name type="scientific">Blastococcus colisei</name>
    <dbReference type="NCBI Taxonomy" id="1564162"/>
    <lineage>
        <taxon>Bacteria</taxon>
        <taxon>Bacillati</taxon>
        <taxon>Actinomycetota</taxon>
        <taxon>Actinomycetes</taxon>
        <taxon>Geodermatophilales</taxon>
        <taxon>Geodermatophilaceae</taxon>
        <taxon>Blastococcus</taxon>
    </lineage>
</organism>
<reference evidence="1 2" key="1">
    <citation type="submission" date="2019-06" db="EMBL/GenBank/DDBJ databases">
        <title>Sequencing the genomes of 1000 actinobacteria strains.</title>
        <authorList>
            <person name="Klenk H.-P."/>
        </authorList>
    </citation>
    <scope>NUCLEOTIDE SEQUENCE [LARGE SCALE GENOMIC DNA]</scope>
    <source>
        <strain evidence="1 2">DSM 46837</strain>
    </source>
</reference>
<dbReference type="AlphaFoldDB" id="A0A543PH90"/>
<name>A0A543PH90_9ACTN</name>
<dbReference type="Proteomes" id="UP000319865">
    <property type="component" value="Unassembled WGS sequence"/>
</dbReference>
<comment type="caution">
    <text evidence="1">The sequence shown here is derived from an EMBL/GenBank/DDBJ whole genome shotgun (WGS) entry which is preliminary data.</text>
</comment>
<sequence>MSRIVNSGATVRRLSACVCITYAVLMAQGDTTVRVSRETRDEVRRLAAERGVSADQVLAEALRLTRWEALRRQAELEIAEAAADPADRAELAAAVRELTGAEE</sequence>
<proteinExistence type="predicted"/>
<gene>
    <name evidence="1" type="ORF">FHU33_2888</name>
</gene>
<evidence type="ECO:0000313" key="2">
    <source>
        <dbReference type="Proteomes" id="UP000319865"/>
    </source>
</evidence>
<accession>A0A543PH90</accession>
<evidence type="ECO:0000313" key="1">
    <source>
        <dbReference type="EMBL" id="TQN43443.1"/>
    </source>
</evidence>